<evidence type="ECO:0000256" key="8">
    <source>
        <dbReference type="ARBA" id="ARBA00023224"/>
    </source>
</evidence>
<proteinExistence type="inferred from homology"/>
<comment type="subcellular location">
    <subcellularLocation>
        <location evidence="1">Cell membrane</location>
        <topology evidence="1">Multi-pass membrane protein</topology>
    </subcellularLocation>
</comment>
<keyword evidence="5" id="KW-0297">G-protein coupled receptor</keyword>
<dbReference type="AlphaFoldDB" id="T1JWG5"/>
<comment type="similarity">
    <text evidence="2">Belongs to the G-protein coupled receptor 3 family.</text>
</comment>
<evidence type="ECO:0000256" key="6">
    <source>
        <dbReference type="ARBA" id="ARBA00023170"/>
    </source>
</evidence>
<dbReference type="Proteomes" id="UP000015104">
    <property type="component" value="Unassembled WGS sequence"/>
</dbReference>
<reference evidence="11" key="1">
    <citation type="submission" date="2011-08" db="EMBL/GenBank/DDBJ databases">
        <authorList>
            <person name="Rombauts S."/>
        </authorList>
    </citation>
    <scope>NUCLEOTIDE SEQUENCE</scope>
    <source>
        <strain evidence="11">London</strain>
    </source>
</reference>
<accession>T1JWG5</accession>
<dbReference type="eggNOG" id="KOG3597">
    <property type="taxonomic scope" value="Eukaryota"/>
</dbReference>
<keyword evidence="8" id="KW-0807">Transducer</keyword>
<evidence type="ECO:0000256" key="1">
    <source>
        <dbReference type="ARBA" id="ARBA00004651"/>
    </source>
</evidence>
<evidence type="ECO:0000259" key="9">
    <source>
        <dbReference type="Pfam" id="PF22572"/>
    </source>
</evidence>
<keyword evidence="6" id="KW-0675">Receptor</keyword>
<reference evidence="10" key="2">
    <citation type="submission" date="2015-06" db="UniProtKB">
        <authorList>
            <consortium name="EnsemblMetazoa"/>
        </authorList>
    </citation>
    <scope>IDENTIFICATION</scope>
</reference>
<dbReference type="EnsemblMetazoa" id="tetur02g08200.1">
    <property type="protein sequence ID" value="tetur02g08200.1"/>
    <property type="gene ID" value="tetur02g08200"/>
</dbReference>
<dbReference type="HOGENOM" id="CLU_011159_0_0_1"/>
<dbReference type="STRING" id="32264.T1JWG5"/>
<organism evidence="10 11">
    <name type="scientific">Tetranychus urticae</name>
    <name type="common">Two-spotted spider mite</name>
    <dbReference type="NCBI Taxonomy" id="32264"/>
    <lineage>
        <taxon>Eukaryota</taxon>
        <taxon>Metazoa</taxon>
        <taxon>Ecdysozoa</taxon>
        <taxon>Arthropoda</taxon>
        <taxon>Chelicerata</taxon>
        <taxon>Arachnida</taxon>
        <taxon>Acari</taxon>
        <taxon>Acariformes</taxon>
        <taxon>Trombidiformes</taxon>
        <taxon>Prostigmata</taxon>
        <taxon>Eleutherengona</taxon>
        <taxon>Raphignathae</taxon>
        <taxon>Tetranychoidea</taxon>
        <taxon>Tetranychidae</taxon>
        <taxon>Tetranychus</taxon>
    </lineage>
</organism>
<dbReference type="Gene3D" id="3.30.450.20">
    <property type="entry name" value="PAS domain"/>
    <property type="match status" value="2"/>
</dbReference>
<dbReference type="GO" id="GO:0005886">
    <property type="term" value="C:plasma membrane"/>
    <property type="evidence" value="ECO:0007669"/>
    <property type="project" value="UniProtKB-SubCell"/>
</dbReference>
<keyword evidence="3" id="KW-1003">Cell membrane</keyword>
<evidence type="ECO:0000256" key="4">
    <source>
        <dbReference type="ARBA" id="ARBA00022729"/>
    </source>
</evidence>
<dbReference type="Pfam" id="PF22572">
    <property type="entry name" value="GPR158_179_EC"/>
    <property type="match status" value="1"/>
</dbReference>
<evidence type="ECO:0000256" key="5">
    <source>
        <dbReference type="ARBA" id="ARBA00023040"/>
    </source>
</evidence>
<keyword evidence="4" id="KW-0732">Signal</keyword>
<feature type="domain" description="GPR158/179 extracellular" evidence="9">
    <location>
        <begin position="493"/>
        <end position="589"/>
    </location>
</feature>
<protein>
    <recommendedName>
        <fullName evidence="9">GPR158/179 extracellular domain-containing protein</fullName>
    </recommendedName>
</protein>
<dbReference type="PANTHER" id="PTHR32546">
    <property type="entry name" value="G-PROTEIN COUPLED RECEPTOR 158-RELATED"/>
    <property type="match status" value="1"/>
</dbReference>
<name>T1JWG5_TETUR</name>
<evidence type="ECO:0000313" key="10">
    <source>
        <dbReference type="EnsemblMetazoa" id="tetur02g08200.1"/>
    </source>
</evidence>
<evidence type="ECO:0000256" key="3">
    <source>
        <dbReference type="ARBA" id="ARBA00022475"/>
    </source>
</evidence>
<dbReference type="PANTHER" id="PTHR32546:SF26">
    <property type="entry name" value="SMOG, ISOFORM D"/>
    <property type="match status" value="1"/>
</dbReference>
<evidence type="ECO:0000256" key="7">
    <source>
        <dbReference type="ARBA" id="ARBA00023180"/>
    </source>
</evidence>
<dbReference type="GO" id="GO:0004930">
    <property type="term" value="F:G protein-coupled receptor activity"/>
    <property type="evidence" value="ECO:0007669"/>
    <property type="project" value="UniProtKB-KW"/>
</dbReference>
<keyword evidence="11" id="KW-1185">Reference proteome</keyword>
<dbReference type="CDD" id="cd18773">
    <property type="entry name" value="PDC1_HK_sensor"/>
    <property type="match status" value="1"/>
</dbReference>
<dbReference type="EMBL" id="CAEY01000812">
    <property type="status" value="NOT_ANNOTATED_CDS"/>
    <property type="molecule type" value="Genomic_DNA"/>
</dbReference>
<dbReference type="InterPro" id="IPR043458">
    <property type="entry name" value="GPR158/179"/>
</dbReference>
<dbReference type="InterPro" id="IPR054714">
    <property type="entry name" value="GPR158_179_extracellular"/>
</dbReference>
<keyword evidence="7" id="KW-0325">Glycoprotein</keyword>
<evidence type="ECO:0000313" key="11">
    <source>
        <dbReference type="Proteomes" id="UP000015104"/>
    </source>
</evidence>
<evidence type="ECO:0000256" key="2">
    <source>
        <dbReference type="ARBA" id="ARBA00007242"/>
    </source>
</evidence>
<sequence>MLIRLGLDKKSLIEILKYDEVDGRMPNQRQHGGSVRREESLFTNLNPFQRPIQFDWQSRDNFDAIHEQVNRVNRDNCRIVDINDLFLPNSTVTHVPNIKGLGTDPVFPNRTNLLHVHNMALSRAFFYSFILQKAEDDVEPGFMYYFLSSIADVAANRFINASSVYFAPDRAFTPSYKGFFNKTMPLFAPRAFRADDFNDPYHLSGTSTLNTIAVSDLGAVKVNSQSNNYTHEHYKINKWYNLWLPDNTKNTPGPVAWTQPYYGYERSNKWVVSATSPIVDFNPRHTGWRHIEYARYVAVSVMEIDFERLDINQCPIGPGNPRSIFYFENQARMALRLANFISAFLQVVDPTVSYAEFRVPDKSLTTDQMIGEVLSLVSGDLKLLGAGVFFDRNQFNANYTYFAPYAWRPRRELRAFNVIDLVGKRSAGPGSEPDYLKNEAFKYLKLRWTGITDQLQTYTTKINIRYNSSGLNTIKFDQYPLQYQAAELNHGYWSRPYYDCNGFHKRWLVTYSSPFFGWNNLRNKLVFKGVVSVHMDLLQLDINQCDSYGNTANAFEGTHKCDRESTRCVPMFGRKYESGGYKCECNQGYEYPYLDLVTYFDGQNLESEYLSVEKNKPSRMDQLRCRISGSS</sequence>
<keyword evidence="3" id="KW-0472">Membrane</keyword>